<keyword evidence="3" id="KW-1185">Reference proteome</keyword>
<feature type="non-terminal residue" evidence="2">
    <location>
        <position position="29"/>
    </location>
</feature>
<dbReference type="Proteomes" id="UP000308838">
    <property type="component" value="Unassembled WGS sequence"/>
</dbReference>
<organism evidence="2 3">
    <name type="scientific">Campylobacter estrildidarum</name>
    <dbReference type="NCBI Taxonomy" id="2510189"/>
    <lineage>
        <taxon>Bacteria</taxon>
        <taxon>Pseudomonadati</taxon>
        <taxon>Campylobacterota</taxon>
        <taxon>Epsilonproteobacteria</taxon>
        <taxon>Campylobacterales</taxon>
        <taxon>Campylobacteraceae</taxon>
        <taxon>Campylobacter</taxon>
    </lineage>
</organism>
<dbReference type="EMBL" id="NXLZ01000022">
    <property type="protein sequence ID" value="TKX28227.1"/>
    <property type="molecule type" value="Genomic_DNA"/>
</dbReference>
<dbReference type="EMBL" id="NXLZ01000023">
    <property type="protein sequence ID" value="TKX28183.1"/>
    <property type="molecule type" value="Genomic_DNA"/>
</dbReference>
<evidence type="ECO:0000313" key="3">
    <source>
        <dbReference type="Proteomes" id="UP000308838"/>
    </source>
</evidence>
<reference evidence="2 3" key="1">
    <citation type="submission" date="2018-05" db="EMBL/GenBank/DDBJ databases">
        <title>Novel Campyloabacter and Helicobacter Species and Strains.</title>
        <authorList>
            <person name="Mannion A.J."/>
            <person name="Shen Z."/>
            <person name="Fox J.G."/>
        </authorList>
    </citation>
    <scope>NUCLEOTIDE SEQUENCE [LARGE SCALE GENOMIC DNA]</scope>
    <source>
        <strain evidence="2">MIT 17-664</strain>
        <strain evidence="3">MIT17-664</strain>
    </source>
</reference>
<dbReference type="AlphaFoldDB" id="A0A4U7BJS8"/>
<evidence type="ECO:0000313" key="2">
    <source>
        <dbReference type="EMBL" id="TKX28227.1"/>
    </source>
</evidence>
<gene>
    <name evidence="2" type="ORF">CQA69_08385</name>
    <name evidence="1" type="ORF">CQA69_08580</name>
</gene>
<keyword evidence="2" id="KW-0238">DNA-binding</keyword>
<proteinExistence type="predicted"/>
<accession>A0A4U7BJS8</accession>
<evidence type="ECO:0000313" key="1">
    <source>
        <dbReference type="EMBL" id="TKX28183.1"/>
    </source>
</evidence>
<comment type="caution">
    <text evidence="2">The sequence shown here is derived from an EMBL/GenBank/DDBJ whole genome shotgun (WGS) entry which is preliminary data.</text>
</comment>
<name>A0A4U7BJS8_9BACT</name>
<dbReference type="GO" id="GO:0003677">
    <property type="term" value="F:DNA binding"/>
    <property type="evidence" value="ECO:0007669"/>
    <property type="project" value="UniProtKB-KW"/>
</dbReference>
<sequence length="29" mass="3522">MIRLDIGDYYTRKEVSNLLKVKEPIVHKY</sequence>
<protein>
    <submittedName>
        <fullName evidence="2">DNA-binding protein</fullName>
    </submittedName>
</protein>